<dbReference type="InterPro" id="IPR034904">
    <property type="entry name" value="FSCA_dom_sf"/>
</dbReference>
<dbReference type="Pfam" id="PF01883">
    <property type="entry name" value="FeS_assembly_P"/>
    <property type="match status" value="1"/>
</dbReference>
<evidence type="ECO:0000313" key="3">
    <source>
        <dbReference type="Proteomes" id="UP000297891"/>
    </source>
</evidence>
<evidence type="ECO:0000259" key="1">
    <source>
        <dbReference type="Pfam" id="PF01883"/>
    </source>
</evidence>
<feature type="domain" description="MIP18 family-like" evidence="1">
    <location>
        <begin position="13"/>
        <end position="81"/>
    </location>
</feature>
<dbReference type="SUPFAM" id="SSF117916">
    <property type="entry name" value="Fe-S cluster assembly (FSCA) domain-like"/>
    <property type="match status" value="1"/>
</dbReference>
<sequence>MIRDPETEKEWEVFHSVRMVEDPEIGISLIELGLIYDIKVEGEKADITMTYTSLACPAGPQMKQDIENHALRVDGISEAVVHVVWNPKWEPRSMASEEAKMQMGIFD</sequence>
<dbReference type="Proteomes" id="UP000297891">
    <property type="component" value="Unassembled WGS sequence"/>
</dbReference>
<dbReference type="OrthoDB" id="9805360at2"/>
<evidence type="ECO:0000313" key="2">
    <source>
        <dbReference type="EMBL" id="TGK91893.1"/>
    </source>
</evidence>
<dbReference type="PANTHER" id="PTHR42831">
    <property type="entry name" value="FE-S PROTEIN MATURATION AUXILIARY FACTOR YITW"/>
    <property type="match status" value="1"/>
</dbReference>
<dbReference type="InterPro" id="IPR002744">
    <property type="entry name" value="MIP18-like"/>
</dbReference>
<organism evidence="2 3">
    <name type="scientific">Leptospira brenneri</name>
    <dbReference type="NCBI Taxonomy" id="2023182"/>
    <lineage>
        <taxon>Bacteria</taxon>
        <taxon>Pseudomonadati</taxon>
        <taxon>Spirochaetota</taxon>
        <taxon>Spirochaetia</taxon>
        <taxon>Leptospirales</taxon>
        <taxon>Leptospiraceae</taxon>
        <taxon>Leptospira</taxon>
    </lineage>
</organism>
<dbReference type="RefSeq" id="WP_100790732.1">
    <property type="nucleotide sequence ID" value="NZ_NPDQ01000004.1"/>
</dbReference>
<protein>
    <submittedName>
        <fullName evidence="2">Metal-sulfur cluster assembly factor</fullName>
    </submittedName>
</protein>
<accession>A0A2M9Y1E9</accession>
<reference evidence="2" key="1">
    <citation type="journal article" date="2019" name="PLoS Negl. Trop. Dis.">
        <title>Revisiting the worldwide diversity of Leptospira species in the environment.</title>
        <authorList>
            <person name="Vincent A.T."/>
            <person name="Schiettekatte O."/>
            <person name="Bourhy P."/>
            <person name="Veyrier F.J."/>
            <person name="Picardeau M."/>
        </authorList>
    </citation>
    <scope>NUCLEOTIDE SEQUENCE [LARGE SCALE GENOMIC DNA]</scope>
    <source>
        <strain evidence="2">201800277</strain>
    </source>
</reference>
<comment type="caution">
    <text evidence="2">The sequence shown here is derived from an EMBL/GenBank/DDBJ whole genome shotgun (WGS) entry which is preliminary data.</text>
</comment>
<dbReference type="AlphaFoldDB" id="A0A2M9Y1E9"/>
<dbReference type="PANTHER" id="PTHR42831:SF1">
    <property type="entry name" value="FE-S PROTEIN MATURATION AUXILIARY FACTOR YITW"/>
    <property type="match status" value="1"/>
</dbReference>
<gene>
    <name evidence="2" type="ORF">EHQ30_17050</name>
</gene>
<dbReference type="EMBL" id="RQFP01000014">
    <property type="protein sequence ID" value="TGK91893.1"/>
    <property type="molecule type" value="Genomic_DNA"/>
</dbReference>
<dbReference type="InterPro" id="IPR052339">
    <property type="entry name" value="Fe-S_Maturation_MIP18"/>
</dbReference>
<name>A0A2M9Y1E9_9LEPT</name>
<dbReference type="Gene3D" id="3.30.300.130">
    <property type="entry name" value="Fe-S cluster assembly (FSCA)"/>
    <property type="match status" value="1"/>
</dbReference>
<proteinExistence type="predicted"/>
<keyword evidence="3" id="KW-1185">Reference proteome</keyword>